<dbReference type="InterPro" id="IPR008983">
    <property type="entry name" value="Tumour_necrosis_fac-like_dom"/>
</dbReference>
<gene>
    <name evidence="1" type="ORF">SLAVMIC_00911</name>
</gene>
<dbReference type="GO" id="GO:0005615">
    <property type="term" value="C:extracellular space"/>
    <property type="evidence" value="ECO:0007669"/>
    <property type="project" value="TreeGrafter"/>
</dbReference>
<sequence>MAMTLLLSTTGTDVYISTLYDPSNGVSGITFSHPTTNFDLLNIYTLEEIRDASSELESNISGGDITILDSNGYTFSTVETIGIGDMYRGVFDTDNNDIVDSSTNADNLNGFNGPYYLDLINSTGTLPPGAAPVDSVNGATGIVNLNLENLGDVNLSGATNGYVLELNNGTWEANLVVGITGPQGIQGEIGPTGSQGIQGEIGPTGSQGIQGEIGPTGSQGIQGEVGATGPQGPLGDTVDQVYFRGISNNTSNYNTGTPTSIPWNGTNIKSSIIHSTVTNPERVEVPEDGIYDIYASFYWTSSAQRSQIKLTVWVNGVQQTLVGEGQGGYARNSGGSNLAMSNISTLLNLSGGDYIEIRAEQDGVAGTTAQLANKSTFTIHKLAGTRGQIGPTGPSGGPIGPIGPTGPAGASGSVTLDGGGYFMIWAEENSTLGNDTYEWAYGNGADTPQNGGIVIGVDCYLYSLGLKCNTTGTSTVRLEINGVDSGASVTAVAGKGLNIISPQIAVSAGDWINFKTVLSNITSSPNQVVASFITDGVIGATGPQGATGPDGLVLVESVNGQTGSVTLDTDDISEGSNLYYTDVRARNSISSGVGITYSPSTGIIQLNATTDNVTEGSNLYYTDSRARLSITGATGINYNSTSGVIEVNNATTAEINTGTEDGKLINPDQLEGSKYLNQSGSKISAVASGTDTYTATISPAITSYEDTQSFHINFTNANTGSSTLNLNGLGAKNLYKGVTNSVIEGDILDGQILEVAYDGTNFQILSSAGIPGVITGALIFGGLISPPTLTGNVNDYNPTGLSTTSFIRLDGGVSIRSVSGIQAPTPAVSQALYIVNIGGANIRFFENNASSLAPNRILSNGTVLLNPDESILLVYDTADSRWRVASVYN</sequence>
<dbReference type="GO" id="GO:0030020">
    <property type="term" value="F:extracellular matrix structural constituent conferring tensile strength"/>
    <property type="evidence" value="ECO:0007669"/>
    <property type="project" value="TreeGrafter"/>
</dbReference>
<proteinExistence type="predicted"/>
<dbReference type="InterPro" id="IPR050149">
    <property type="entry name" value="Collagen_superfamily"/>
</dbReference>
<organism evidence="1">
    <name type="scientific">uncultured marine phage</name>
    <dbReference type="NCBI Taxonomy" id="707152"/>
    <lineage>
        <taxon>Viruses</taxon>
        <taxon>environmental samples</taxon>
    </lineage>
</organism>
<keyword evidence="1" id="KW-0176">Collagen</keyword>
<dbReference type="PANTHER" id="PTHR24023">
    <property type="entry name" value="COLLAGEN ALPHA"/>
    <property type="match status" value="1"/>
</dbReference>
<dbReference type="InterPro" id="IPR008160">
    <property type="entry name" value="Collagen"/>
</dbReference>
<protein>
    <submittedName>
        <fullName evidence="1">Triple helix repeat-containing collagen</fullName>
    </submittedName>
</protein>
<dbReference type="EMBL" id="OU342829">
    <property type="protein sequence ID" value="CAG7581578.1"/>
    <property type="molecule type" value="Genomic_DNA"/>
</dbReference>
<dbReference type="GO" id="GO:0030198">
    <property type="term" value="P:extracellular matrix organization"/>
    <property type="evidence" value="ECO:0007669"/>
    <property type="project" value="TreeGrafter"/>
</dbReference>
<dbReference type="Pfam" id="PF01391">
    <property type="entry name" value="Collagen"/>
    <property type="match status" value="1"/>
</dbReference>
<dbReference type="GO" id="GO:0031012">
    <property type="term" value="C:extracellular matrix"/>
    <property type="evidence" value="ECO:0007669"/>
    <property type="project" value="TreeGrafter"/>
</dbReference>
<evidence type="ECO:0000313" key="1">
    <source>
        <dbReference type="EMBL" id="CAG7581578.1"/>
    </source>
</evidence>
<name>A0A8D9FR71_9VIRU</name>
<dbReference type="Gene3D" id="2.60.120.40">
    <property type="match status" value="1"/>
</dbReference>
<accession>A0A8D9FR71</accession>
<dbReference type="PANTHER" id="PTHR24023:SF1095">
    <property type="entry name" value="EGF-LIKE DOMAIN-CONTAINING PROTEIN"/>
    <property type="match status" value="1"/>
</dbReference>
<reference evidence="1" key="1">
    <citation type="submission" date="2021-06" db="EMBL/GenBank/DDBJ databases">
        <authorList>
            <person name="Gannon L."/>
            <person name="Redgwell R T."/>
            <person name="Michniewski S."/>
            <person name="Harrison D C."/>
            <person name="Millard A."/>
        </authorList>
    </citation>
    <scope>NUCLEOTIDE SEQUENCE</scope>
</reference>